<feature type="domain" description="CCHC-type" evidence="3">
    <location>
        <begin position="365"/>
        <end position="379"/>
    </location>
</feature>
<keyword evidence="5" id="KW-1185">Reference proteome</keyword>
<dbReference type="EMBL" id="JAUUTY010000001">
    <property type="protein sequence ID" value="KAK1697553.1"/>
    <property type="molecule type" value="Genomic_DNA"/>
</dbReference>
<dbReference type="AlphaFoldDB" id="A0AAD8U465"/>
<feature type="compositionally biased region" description="Basic and acidic residues" evidence="2">
    <location>
        <begin position="40"/>
        <end position="53"/>
    </location>
</feature>
<dbReference type="Pfam" id="PF00098">
    <property type="entry name" value="zf-CCHC"/>
    <property type="match status" value="1"/>
</dbReference>
<dbReference type="Pfam" id="PF14223">
    <property type="entry name" value="Retrotran_gag_2"/>
    <property type="match status" value="1"/>
</dbReference>
<feature type="compositionally biased region" description="Basic residues" evidence="2">
    <location>
        <begin position="54"/>
        <end position="66"/>
    </location>
</feature>
<dbReference type="InterPro" id="IPR001878">
    <property type="entry name" value="Znf_CCHC"/>
</dbReference>
<dbReference type="SUPFAM" id="SSF57756">
    <property type="entry name" value="Retrovirus zinc finger-like domains"/>
    <property type="match status" value="1"/>
</dbReference>
<dbReference type="GO" id="GO:0008270">
    <property type="term" value="F:zinc ion binding"/>
    <property type="evidence" value="ECO:0007669"/>
    <property type="project" value="UniProtKB-KW"/>
</dbReference>
<dbReference type="Proteomes" id="UP001231189">
    <property type="component" value="Unassembled WGS sequence"/>
</dbReference>
<sequence>MKRQLLFSAVFGFRNPTQEIFSELDETKSHSLILHGAFQKSKEETKRGDEAATHRRRGPPLARRHMVGPSHPLRCLRLLNPSVAKTLVPRATIRKSFAEPPPSIPSRGIQEIASGTLPEGESSPKGSTSPCPPPNDACSVELWEIIIDGYRKPQDPARLTSTEFYNRQLNASARDKIRSGINRKLLDQVNDIDSAKELWDRIVVLQEGTDLIQSALYESAKQEATMFMIREGEFVADAYGRLGALRVKVKGLGFKQKDTNLALNLQIITKSADLNSDDLVSYVAANENMAKTGERLMAMNRVDEASHNLALKARADHEREEVYEIEEDEEMTSTSDIATDFAFFAKKYKAKFPMFLNEKKKKRTCYNCDEDGHFANECPYEKRVDKPKFVKGVKPRLKSNAINDRYKKNKGRAFVGAEYTSDEEEEDEEKEAGVAGLAFDVYGCFYSCRQCWASKSRGL</sequence>
<evidence type="ECO:0000313" key="4">
    <source>
        <dbReference type="EMBL" id="KAK1697553.1"/>
    </source>
</evidence>
<evidence type="ECO:0000259" key="3">
    <source>
        <dbReference type="PROSITE" id="PS50158"/>
    </source>
</evidence>
<dbReference type="InterPro" id="IPR036875">
    <property type="entry name" value="Znf_CCHC_sf"/>
</dbReference>
<dbReference type="Gene3D" id="4.10.60.10">
    <property type="entry name" value="Zinc finger, CCHC-type"/>
    <property type="match status" value="1"/>
</dbReference>
<keyword evidence="1" id="KW-0862">Zinc</keyword>
<proteinExistence type="predicted"/>
<feature type="region of interest" description="Disordered" evidence="2">
    <location>
        <begin position="40"/>
        <end position="67"/>
    </location>
</feature>
<feature type="region of interest" description="Disordered" evidence="2">
    <location>
        <begin position="114"/>
        <end position="134"/>
    </location>
</feature>
<evidence type="ECO:0000256" key="2">
    <source>
        <dbReference type="SAM" id="MobiDB-lite"/>
    </source>
</evidence>
<name>A0AAD8U465_LOLMU</name>
<keyword evidence="1" id="KW-0479">Metal-binding</keyword>
<gene>
    <name evidence="4" type="ORF">QYE76_014250</name>
</gene>
<dbReference type="PROSITE" id="PS50158">
    <property type="entry name" value="ZF_CCHC"/>
    <property type="match status" value="1"/>
</dbReference>
<evidence type="ECO:0000256" key="1">
    <source>
        <dbReference type="PROSITE-ProRule" id="PRU00047"/>
    </source>
</evidence>
<keyword evidence="1" id="KW-0863">Zinc-finger</keyword>
<comment type="caution">
    <text evidence="4">The sequence shown here is derived from an EMBL/GenBank/DDBJ whole genome shotgun (WGS) entry which is preliminary data.</text>
</comment>
<evidence type="ECO:0000313" key="5">
    <source>
        <dbReference type="Proteomes" id="UP001231189"/>
    </source>
</evidence>
<dbReference type="GO" id="GO:0003676">
    <property type="term" value="F:nucleic acid binding"/>
    <property type="evidence" value="ECO:0007669"/>
    <property type="project" value="InterPro"/>
</dbReference>
<dbReference type="SMART" id="SM00343">
    <property type="entry name" value="ZnF_C2HC"/>
    <property type="match status" value="1"/>
</dbReference>
<reference evidence="4" key="1">
    <citation type="submission" date="2023-07" db="EMBL/GenBank/DDBJ databases">
        <title>A chromosome-level genome assembly of Lolium multiflorum.</title>
        <authorList>
            <person name="Chen Y."/>
            <person name="Copetti D."/>
            <person name="Kolliker R."/>
            <person name="Studer B."/>
        </authorList>
    </citation>
    <scope>NUCLEOTIDE SEQUENCE</scope>
    <source>
        <strain evidence="4">02402/16</strain>
        <tissue evidence="4">Leaf</tissue>
    </source>
</reference>
<protein>
    <recommendedName>
        <fullName evidence="3">CCHC-type domain-containing protein</fullName>
    </recommendedName>
</protein>
<accession>A0AAD8U465</accession>
<organism evidence="4 5">
    <name type="scientific">Lolium multiflorum</name>
    <name type="common">Italian ryegrass</name>
    <name type="synonym">Lolium perenne subsp. multiflorum</name>
    <dbReference type="NCBI Taxonomy" id="4521"/>
    <lineage>
        <taxon>Eukaryota</taxon>
        <taxon>Viridiplantae</taxon>
        <taxon>Streptophyta</taxon>
        <taxon>Embryophyta</taxon>
        <taxon>Tracheophyta</taxon>
        <taxon>Spermatophyta</taxon>
        <taxon>Magnoliopsida</taxon>
        <taxon>Liliopsida</taxon>
        <taxon>Poales</taxon>
        <taxon>Poaceae</taxon>
        <taxon>BOP clade</taxon>
        <taxon>Pooideae</taxon>
        <taxon>Poodae</taxon>
        <taxon>Poeae</taxon>
        <taxon>Poeae Chloroplast Group 2 (Poeae type)</taxon>
        <taxon>Loliodinae</taxon>
        <taxon>Loliinae</taxon>
        <taxon>Lolium</taxon>
    </lineage>
</organism>